<dbReference type="InterPro" id="IPR003660">
    <property type="entry name" value="HAMP_dom"/>
</dbReference>
<feature type="transmembrane region" description="Helical" evidence="7">
    <location>
        <begin position="148"/>
        <end position="169"/>
    </location>
</feature>
<dbReference type="CDD" id="cd07302">
    <property type="entry name" value="CHD"/>
    <property type="match status" value="1"/>
</dbReference>
<dbReference type="PANTHER" id="PTHR43081:SF17">
    <property type="entry name" value="BLL5647 PROTEIN"/>
    <property type="match status" value="1"/>
</dbReference>
<organism evidence="10">
    <name type="scientific">Mycobacterium sp. (strain MCS)</name>
    <dbReference type="NCBI Taxonomy" id="164756"/>
    <lineage>
        <taxon>Bacteria</taxon>
        <taxon>Bacillati</taxon>
        <taxon>Actinomycetota</taxon>
        <taxon>Actinomycetes</taxon>
        <taxon>Mycobacteriales</taxon>
        <taxon>Mycobacteriaceae</taxon>
        <taxon>Mycobacterium</taxon>
    </lineage>
</organism>
<dbReference type="SUPFAM" id="SSF158472">
    <property type="entry name" value="HAMP domain-like"/>
    <property type="match status" value="1"/>
</dbReference>
<gene>
    <name evidence="10" type="ordered locus">Mmcs_4795</name>
</gene>
<dbReference type="SMART" id="SM00304">
    <property type="entry name" value="HAMP"/>
    <property type="match status" value="1"/>
</dbReference>
<feature type="transmembrane region" description="Helical" evidence="7">
    <location>
        <begin position="201"/>
        <end position="224"/>
    </location>
</feature>
<evidence type="ECO:0000256" key="2">
    <source>
        <dbReference type="ARBA" id="ARBA00005381"/>
    </source>
</evidence>
<feature type="domain" description="HAMP" evidence="9">
    <location>
        <begin position="258"/>
        <end position="310"/>
    </location>
</feature>
<sequence length="528" mass="56775">MASEAIPIGRISAFVRWVARTPWPVFTLGMLQADIIGALFVLGFLRFGLPPEDRVQLQDLPAFNLAIFLGYLFVSFTVGAYLSLRLLIPVIRWQRRDTLLADGDTSTTDLARARALRMPFYRTVISVANWCLGSIVFIVASWPVASKSAPVVAVATALGATATAIIGYLQSERVLRPVAVAALRGGVPENFRAPGVVLRQVLTWVLSTGVPVLAIVLALVASQFDILEAPADRLTMPILLLAIAALVIGLAGTVLVAMSIADPLRQLRWALGEVQRGNYNAHMQIYDASELGLLQAGFNDMVRDLSERQRLRDLFGRYVGEDVARRALERGTELGGQERDVAVLFVDLVGSTQLASTIPAADVVNLLNDFFRVVVDTVNRHGGFVNKFQGDAALAIFGAPIEHPDACGAALAASRELHDELIKVLGQTEFGIGVSAGRAIAGHIGAQARFEYTVIGDPVNEAARLTELAKLEPGHVLASAIAVSGALDAEALCWNVGETVELRGRIAPTQLARPVNLMSPREISDLSR</sequence>
<dbReference type="GO" id="GO:0006171">
    <property type="term" value="P:cAMP biosynthetic process"/>
    <property type="evidence" value="ECO:0007669"/>
    <property type="project" value="TreeGrafter"/>
</dbReference>
<accession>A0A5Q5BQX6</accession>
<feature type="transmembrane region" description="Helical" evidence="7">
    <location>
        <begin position="21"/>
        <end position="45"/>
    </location>
</feature>
<dbReference type="GO" id="GO:0005886">
    <property type="term" value="C:plasma membrane"/>
    <property type="evidence" value="ECO:0007669"/>
    <property type="project" value="UniProtKB-SubCell"/>
</dbReference>
<dbReference type="AlphaFoldDB" id="A0A5Q5BQX6"/>
<dbReference type="SMART" id="SM00044">
    <property type="entry name" value="CYCc"/>
    <property type="match status" value="1"/>
</dbReference>
<dbReference type="Gene3D" id="3.30.70.1230">
    <property type="entry name" value="Nucleotide cyclase"/>
    <property type="match status" value="1"/>
</dbReference>
<keyword evidence="4 7" id="KW-0812">Transmembrane</keyword>
<feature type="transmembrane region" description="Helical" evidence="7">
    <location>
        <begin position="120"/>
        <end position="142"/>
    </location>
</feature>
<evidence type="ECO:0000256" key="6">
    <source>
        <dbReference type="ARBA" id="ARBA00023136"/>
    </source>
</evidence>
<dbReference type="InterPro" id="IPR001054">
    <property type="entry name" value="A/G_cyclase"/>
</dbReference>
<dbReference type="Pfam" id="PF00211">
    <property type="entry name" value="Guanylate_cyc"/>
    <property type="match status" value="1"/>
</dbReference>
<evidence type="ECO:0000256" key="7">
    <source>
        <dbReference type="SAM" id="Phobius"/>
    </source>
</evidence>
<dbReference type="InterPro" id="IPR050697">
    <property type="entry name" value="Adenylyl/Guanylyl_Cyclase_3/4"/>
</dbReference>
<dbReference type="KEGG" id="mmc:Mmcs_4795"/>
<keyword evidence="3" id="KW-1003">Cell membrane</keyword>
<evidence type="ECO:0000256" key="4">
    <source>
        <dbReference type="ARBA" id="ARBA00022692"/>
    </source>
</evidence>
<dbReference type="Gene3D" id="6.10.340.10">
    <property type="match status" value="1"/>
</dbReference>
<evidence type="ECO:0000256" key="5">
    <source>
        <dbReference type="ARBA" id="ARBA00022989"/>
    </source>
</evidence>
<proteinExistence type="inferred from homology"/>
<feature type="domain" description="Guanylate cyclase" evidence="8">
    <location>
        <begin position="342"/>
        <end position="466"/>
    </location>
</feature>
<evidence type="ECO:0000256" key="3">
    <source>
        <dbReference type="ARBA" id="ARBA00022475"/>
    </source>
</evidence>
<comment type="similarity">
    <text evidence="2">Belongs to the adenylyl cyclase class-3 family.</text>
</comment>
<comment type="subcellular location">
    <subcellularLocation>
        <location evidence="1">Cell membrane</location>
        <topology evidence="1">Multi-pass membrane protein</topology>
    </subcellularLocation>
</comment>
<feature type="transmembrane region" description="Helical" evidence="7">
    <location>
        <begin position="236"/>
        <end position="258"/>
    </location>
</feature>
<keyword evidence="5 7" id="KW-1133">Transmembrane helix</keyword>
<dbReference type="PANTHER" id="PTHR43081">
    <property type="entry name" value="ADENYLATE CYCLASE, TERMINAL-DIFFERENTIATION SPECIFIC-RELATED"/>
    <property type="match status" value="1"/>
</dbReference>
<dbReference type="PROSITE" id="PS50885">
    <property type="entry name" value="HAMP"/>
    <property type="match status" value="1"/>
</dbReference>
<name>A0A5Q5BQX6_MYCSS</name>
<dbReference type="PROSITE" id="PS50125">
    <property type="entry name" value="GUANYLATE_CYCLASE_2"/>
    <property type="match status" value="1"/>
</dbReference>
<evidence type="ECO:0000259" key="8">
    <source>
        <dbReference type="PROSITE" id="PS50125"/>
    </source>
</evidence>
<dbReference type="CDD" id="cd06225">
    <property type="entry name" value="HAMP"/>
    <property type="match status" value="1"/>
</dbReference>
<evidence type="ECO:0000256" key="1">
    <source>
        <dbReference type="ARBA" id="ARBA00004651"/>
    </source>
</evidence>
<evidence type="ECO:0000259" key="9">
    <source>
        <dbReference type="PROSITE" id="PS50885"/>
    </source>
</evidence>
<dbReference type="GO" id="GO:0004016">
    <property type="term" value="F:adenylate cyclase activity"/>
    <property type="evidence" value="ECO:0007669"/>
    <property type="project" value="UniProtKB-ARBA"/>
</dbReference>
<feature type="transmembrane region" description="Helical" evidence="7">
    <location>
        <begin position="65"/>
        <end position="88"/>
    </location>
</feature>
<dbReference type="Pfam" id="PF00672">
    <property type="entry name" value="HAMP"/>
    <property type="match status" value="1"/>
</dbReference>
<dbReference type="EMBL" id="CP000384">
    <property type="protein sequence ID" value="ABG10899.1"/>
    <property type="molecule type" value="Genomic_DNA"/>
</dbReference>
<dbReference type="FunFam" id="3.30.70.1230:FF:000016">
    <property type="entry name" value="Adenylate/guanylate cyclase domain-containing protein"/>
    <property type="match status" value="1"/>
</dbReference>
<dbReference type="GO" id="GO:0035556">
    <property type="term" value="P:intracellular signal transduction"/>
    <property type="evidence" value="ECO:0007669"/>
    <property type="project" value="InterPro"/>
</dbReference>
<protein>
    <submittedName>
        <fullName evidence="10">Adenylate/guanylate cyclase</fullName>
    </submittedName>
</protein>
<keyword evidence="6 7" id="KW-0472">Membrane</keyword>
<dbReference type="InterPro" id="IPR029787">
    <property type="entry name" value="Nucleotide_cyclase"/>
</dbReference>
<evidence type="ECO:0000313" key="10">
    <source>
        <dbReference type="EMBL" id="ABG10899.1"/>
    </source>
</evidence>
<reference evidence="10" key="1">
    <citation type="submission" date="2006-06" db="EMBL/GenBank/DDBJ databases">
        <title>Complete sequence of chromosome of Mycobacterium sp. MCS.</title>
        <authorList>
            <consortium name="US DOE Joint Genome Institute"/>
            <person name="Copeland A."/>
            <person name="Lucas S."/>
            <person name="Lapidus A."/>
            <person name="Barry K."/>
            <person name="Detter J.C."/>
            <person name="Glavina del Rio T."/>
            <person name="Hammon N."/>
            <person name="Israni S."/>
            <person name="Dalin E."/>
            <person name="Tice H."/>
            <person name="Pitluck S."/>
            <person name="Martinez M."/>
            <person name="Schmutz J."/>
            <person name="Larimer F."/>
            <person name="Land M."/>
            <person name="Hauser L."/>
            <person name="Kyrpides N."/>
            <person name="Kim E."/>
            <person name="Miller C.D."/>
            <person name="Hughes J.E."/>
            <person name="Anderson A.J."/>
            <person name="Sims R.C."/>
            <person name="Richardson P."/>
        </authorList>
    </citation>
    <scope>NUCLEOTIDE SEQUENCE [LARGE SCALE GENOMIC DNA]</scope>
    <source>
        <strain evidence="10">MCS</strain>
    </source>
</reference>
<dbReference type="SUPFAM" id="SSF55073">
    <property type="entry name" value="Nucleotide cyclase"/>
    <property type="match status" value="1"/>
</dbReference>